<reference evidence="11 12" key="1">
    <citation type="journal article" date="2010" name="Plant Cell">
        <title>The Chlorella variabilis NC64A genome reveals adaptation to photosymbiosis, coevolution with viruses, and cryptic sex.</title>
        <authorList>
            <person name="Blanc G."/>
            <person name="Duncan G."/>
            <person name="Agarkova I."/>
            <person name="Borodovsky M."/>
            <person name="Gurnon J."/>
            <person name="Kuo A."/>
            <person name="Lindquist E."/>
            <person name="Lucas S."/>
            <person name="Pangilinan J."/>
            <person name="Polle J."/>
            <person name="Salamov A."/>
            <person name="Terry A."/>
            <person name="Yamada T."/>
            <person name="Dunigan D.D."/>
            <person name="Grigoriev I.V."/>
            <person name="Claverie J.M."/>
            <person name="Van Etten J.L."/>
        </authorList>
    </citation>
    <scope>NUCLEOTIDE SEQUENCE [LARGE SCALE GENOMIC DNA]</scope>
    <source>
        <strain evidence="11 12">NC64A</strain>
    </source>
</reference>
<evidence type="ECO:0000256" key="8">
    <source>
        <dbReference type="ARBA" id="ARBA00035585"/>
    </source>
</evidence>
<proteinExistence type="inferred from homology"/>
<dbReference type="RefSeq" id="XP_005848415.1">
    <property type="nucleotide sequence ID" value="XM_005848353.1"/>
</dbReference>
<dbReference type="EMBL" id="GL433842">
    <property type="protein sequence ID" value="EFN56313.1"/>
    <property type="molecule type" value="Genomic_DNA"/>
</dbReference>
<feature type="compositionally biased region" description="Low complexity" evidence="9">
    <location>
        <begin position="266"/>
        <end position="275"/>
    </location>
</feature>
<evidence type="ECO:0000256" key="3">
    <source>
        <dbReference type="ARBA" id="ARBA00022475"/>
    </source>
</evidence>
<keyword evidence="4 10" id="KW-0812">Transmembrane</keyword>
<dbReference type="Pfam" id="PF02537">
    <property type="entry name" value="CRCB"/>
    <property type="match status" value="2"/>
</dbReference>
<evidence type="ECO:0000313" key="11">
    <source>
        <dbReference type="EMBL" id="EFN56313.1"/>
    </source>
</evidence>
<feature type="transmembrane region" description="Helical" evidence="10">
    <location>
        <begin position="103"/>
        <end position="121"/>
    </location>
</feature>
<dbReference type="eggNOG" id="ENOG502QT5F">
    <property type="taxonomic scope" value="Eukaryota"/>
</dbReference>
<dbReference type="KEGG" id="cvr:CHLNCDRAFT_144735"/>
<comment type="similarity">
    <text evidence="7">Belongs to the fluoride channel Fluc/FEX (TC 1.A.43) family.</text>
</comment>
<feature type="transmembrane region" description="Helical" evidence="10">
    <location>
        <begin position="317"/>
        <end position="336"/>
    </location>
</feature>
<gene>
    <name evidence="11" type="ORF">CHLNCDRAFT_144735</name>
</gene>
<evidence type="ECO:0000256" key="7">
    <source>
        <dbReference type="ARBA" id="ARBA00035120"/>
    </source>
</evidence>
<name>E1ZCW8_CHLVA</name>
<protein>
    <recommendedName>
        <fullName evidence="13">Fluoride ion transporter CrcB</fullName>
    </recommendedName>
</protein>
<evidence type="ECO:0000256" key="1">
    <source>
        <dbReference type="ARBA" id="ARBA00002598"/>
    </source>
</evidence>
<dbReference type="InterPro" id="IPR003691">
    <property type="entry name" value="FluC"/>
</dbReference>
<keyword evidence="6 10" id="KW-0472">Membrane</keyword>
<feature type="transmembrane region" description="Helical" evidence="10">
    <location>
        <begin position="63"/>
        <end position="82"/>
    </location>
</feature>
<dbReference type="FunCoup" id="E1ZCW8">
    <property type="interactions" value="360"/>
</dbReference>
<keyword evidence="3" id="KW-1003">Cell membrane</keyword>
<feature type="transmembrane region" description="Helical" evidence="10">
    <location>
        <begin position="448"/>
        <end position="472"/>
    </location>
</feature>
<comment type="catalytic activity">
    <reaction evidence="8">
        <text>fluoride(in) = fluoride(out)</text>
        <dbReference type="Rhea" id="RHEA:76159"/>
        <dbReference type="ChEBI" id="CHEBI:17051"/>
    </reaction>
    <physiologicalReaction direction="left-to-right" evidence="8">
        <dbReference type="Rhea" id="RHEA:76160"/>
    </physiologicalReaction>
</comment>
<dbReference type="GeneID" id="17355877"/>
<feature type="region of interest" description="Disordered" evidence="9">
    <location>
        <begin position="255"/>
        <end position="302"/>
    </location>
</feature>
<keyword evidence="12" id="KW-1185">Reference proteome</keyword>
<feature type="transmembrane region" description="Helical" evidence="10">
    <location>
        <begin position="342"/>
        <end position="363"/>
    </location>
</feature>
<dbReference type="OMA" id="TIDCALQ"/>
<dbReference type="GO" id="GO:0005886">
    <property type="term" value="C:plasma membrane"/>
    <property type="evidence" value="ECO:0007669"/>
    <property type="project" value="UniProtKB-SubCell"/>
</dbReference>
<dbReference type="Proteomes" id="UP000008141">
    <property type="component" value="Unassembled WGS sequence"/>
</dbReference>
<dbReference type="InParanoid" id="E1ZCW8"/>
<feature type="transmembrane region" description="Helical" evidence="10">
    <location>
        <begin position="141"/>
        <end position="161"/>
    </location>
</feature>
<feature type="transmembrane region" description="Helical" evidence="10">
    <location>
        <begin position="408"/>
        <end position="428"/>
    </location>
</feature>
<evidence type="ECO:0000256" key="6">
    <source>
        <dbReference type="ARBA" id="ARBA00023136"/>
    </source>
</evidence>
<evidence type="ECO:0008006" key="13">
    <source>
        <dbReference type="Google" id="ProtNLM"/>
    </source>
</evidence>
<keyword evidence="5 10" id="KW-1133">Transmembrane helix</keyword>
<dbReference type="GO" id="GO:1903425">
    <property type="term" value="F:fluoride transmembrane transporter activity"/>
    <property type="evidence" value="ECO:0007669"/>
    <property type="project" value="TreeGrafter"/>
</dbReference>
<evidence type="ECO:0000256" key="10">
    <source>
        <dbReference type="SAM" id="Phobius"/>
    </source>
</evidence>
<accession>E1ZCW8</accession>
<evidence type="ECO:0000313" key="12">
    <source>
        <dbReference type="Proteomes" id="UP000008141"/>
    </source>
</evidence>
<dbReference type="AlphaFoldDB" id="E1ZCW8"/>
<dbReference type="STRING" id="554065.E1ZCW8"/>
<organism evidence="12">
    <name type="scientific">Chlorella variabilis</name>
    <name type="common">Green alga</name>
    <dbReference type="NCBI Taxonomy" id="554065"/>
    <lineage>
        <taxon>Eukaryota</taxon>
        <taxon>Viridiplantae</taxon>
        <taxon>Chlorophyta</taxon>
        <taxon>core chlorophytes</taxon>
        <taxon>Trebouxiophyceae</taxon>
        <taxon>Chlorellales</taxon>
        <taxon>Chlorellaceae</taxon>
        <taxon>Chlorella clade</taxon>
        <taxon>Chlorella</taxon>
    </lineage>
</organism>
<dbReference type="OrthoDB" id="409792at2759"/>
<dbReference type="PANTHER" id="PTHR28259">
    <property type="entry name" value="FLUORIDE EXPORT PROTEIN 1-RELATED"/>
    <property type="match status" value="1"/>
</dbReference>
<comment type="function">
    <text evidence="1">Fluoride channel required for the rapid expulsion of cytoplasmic fluoride.</text>
</comment>
<sequence length="473" mass="50022">MMVRKRDSSTLRLLITLIHLSVWAQLGVVTRAFLGKFFILGCGGGWGPCLAGSLYFKDLPSNMLGSFIIGLFAASSTLGLAVDKALALLPKGHPWQSNFELQIGIRTGFCGSLTTFASWFLELMVPAIQQNLWVEAGAGLLVGLLAAIGSYSAGLHAALAVDRWLVGEKDVLEQLERYRSSQMQHLEGLRRDSGELPQEELMLEAEPDLPRIITHEPAELVEMHRKLHQLDPPPADGGIAADGAAADAEAAADAAAGKGGKGGGAAAAAAHQAGGQPPQRNGGVGAGAPGAAPPPPPERQLSVADFGASLRGSRTDAAALLLLAAFTALAGLGLGLQDEHTWLRTIWASVLLGPAGCILRWYLSRFNYKLRGSWDWLPAGTFAANMLGVTIDCALQCVLQRRYEAAGYWGVLWLTAVQSGFCGSLTTVSTFVTEVVKFADAIPENFHAYTYAAMSLGGGAALFLALFGWSVWA</sequence>
<evidence type="ECO:0000256" key="9">
    <source>
        <dbReference type="SAM" id="MobiDB-lite"/>
    </source>
</evidence>
<evidence type="ECO:0000256" key="2">
    <source>
        <dbReference type="ARBA" id="ARBA00004651"/>
    </source>
</evidence>
<comment type="subcellular location">
    <subcellularLocation>
        <location evidence="2">Cell membrane</location>
        <topology evidence="2">Multi-pass membrane protein</topology>
    </subcellularLocation>
</comment>
<evidence type="ECO:0000256" key="4">
    <source>
        <dbReference type="ARBA" id="ARBA00022692"/>
    </source>
</evidence>
<dbReference type="PANTHER" id="PTHR28259:SF1">
    <property type="entry name" value="FLUORIDE EXPORT PROTEIN 1-RELATED"/>
    <property type="match status" value="1"/>
</dbReference>
<evidence type="ECO:0000256" key="5">
    <source>
        <dbReference type="ARBA" id="ARBA00022989"/>
    </source>
</evidence>